<evidence type="ECO:0000313" key="9">
    <source>
        <dbReference type="Proteomes" id="UP000000366"/>
    </source>
</evidence>
<dbReference type="GO" id="GO:0008932">
    <property type="term" value="F:lytic endotransglycosylase activity"/>
    <property type="evidence" value="ECO:0007669"/>
    <property type="project" value="UniProtKB-UniRule"/>
</dbReference>
<evidence type="ECO:0000256" key="4">
    <source>
        <dbReference type="ARBA" id="ARBA00023136"/>
    </source>
</evidence>
<protein>
    <recommendedName>
        <fullName evidence="7">Endolytic murein transglycosylase</fullName>
        <ecNumber evidence="7">4.2.2.29</ecNumber>
    </recommendedName>
    <alternativeName>
        <fullName evidence="7">Peptidoglycan lytic transglycosylase</fullName>
    </alternativeName>
    <alternativeName>
        <fullName evidence="7">Peptidoglycan polymerization terminase</fullName>
    </alternativeName>
</protein>
<dbReference type="GO" id="GO:0005886">
    <property type="term" value="C:plasma membrane"/>
    <property type="evidence" value="ECO:0007669"/>
    <property type="project" value="UniProtKB-UniRule"/>
</dbReference>
<dbReference type="EC" id="4.2.2.29" evidence="7"/>
<reference evidence="8 9" key="1">
    <citation type="journal article" date="2007" name="J. Bacteriol.">
        <title>Whole-genome analysis of the methyl tert-butyl ether-degrading beta-proteobacterium Methylibium petroleiphilum PM1.</title>
        <authorList>
            <person name="Kane S.R."/>
            <person name="Chakicherla A.Y."/>
            <person name="Chain P.S.G."/>
            <person name="Schmidt R."/>
            <person name="Shin M.W."/>
            <person name="Legler T.C."/>
            <person name="Scow K.M."/>
            <person name="Larimer F.W."/>
            <person name="Lucas S.M."/>
            <person name="Richardson P.M."/>
            <person name="Hristova K.R."/>
        </authorList>
    </citation>
    <scope>NUCLEOTIDE SEQUENCE [LARGE SCALE GENOMIC DNA]</scope>
    <source>
        <strain evidence="9">ATCC BAA-1232 / LMG 22953 / PM1</strain>
    </source>
</reference>
<dbReference type="Pfam" id="PF02618">
    <property type="entry name" value="YceG"/>
    <property type="match status" value="1"/>
</dbReference>
<dbReference type="Gene3D" id="3.30.1490.480">
    <property type="entry name" value="Endolytic murein transglycosylase"/>
    <property type="match status" value="1"/>
</dbReference>
<dbReference type="AlphaFoldDB" id="A2SGY0"/>
<dbReference type="Gene3D" id="3.30.160.60">
    <property type="entry name" value="Classic Zinc Finger"/>
    <property type="match status" value="1"/>
</dbReference>
<evidence type="ECO:0000256" key="7">
    <source>
        <dbReference type="HAMAP-Rule" id="MF_02065"/>
    </source>
</evidence>
<evidence type="ECO:0000256" key="2">
    <source>
        <dbReference type="ARBA" id="ARBA00022692"/>
    </source>
</evidence>
<dbReference type="RefSeq" id="WP_011829456.1">
    <property type="nucleotide sequence ID" value="NC_008825.1"/>
</dbReference>
<dbReference type="PANTHER" id="PTHR30518:SF2">
    <property type="entry name" value="ENDOLYTIC MUREIN TRANSGLYCOSYLASE"/>
    <property type="match status" value="1"/>
</dbReference>
<dbReference type="EMBL" id="CP000555">
    <property type="protein sequence ID" value="ABM94819.1"/>
    <property type="molecule type" value="Genomic_DNA"/>
</dbReference>
<dbReference type="CDD" id="cd08010">
    <property type="entry name" value="MltG_like"/>
    <property type="match status" value="1"/>
</dbReference>
<evidence type="ECO:0000256" key="6">
    <source>
        <dbReference type="ARBA" id="ARBA00023316"/>
    </source>
</evidence>
<keyword evidence="7" id="KW-0997">Cell inner membrane</keyword>
<gene>
    <name evidence="7" type="primary">mltG</name>
    <name evidence="8" type="ordered locus">Mpe_A1861</name>
</gene>
<dbReference type="KEGG" id="mpt:Mpe_A1861"/>
<keyword evidence="4 7" id="KW-0472">Membrane</keyword>
<dbReference type="NCBIfam" id="TIGR00247">
    <property type="entry name" value="endolytic transglycosylase MltG"/>
    <property type="match status" value="1"/>
</dbReference>
<feature type="site" description="Important for catalytic activity" evidence="7">
    <location>
        <position position="215"/>
    </location>
</feature>
<dbReference type="GO" id="GO:0071555">
    <property type="term" value="P:cell wall organization"/>
    <property type="evidence" value="ECO:0007669"/>
    <property type="project" value="UniProtKB-KW"/>
</dbReference>
<dbReference type="GO" id="GO:0009252">
    <property type="term" value="P:peptidoglycan biosynthetic process"/>
    <property type="evidence" value="ECO:0007669"/>
    <property type="project" value="UniProtKB-UniRule"/>
</dbReference>
<evidence type="ECO:0000256" key="1">
    <source>
        <dbReference type="ARBA" id="ARBA00022475"/>
    </source>
</evidence>
<sequence length="337" mass="36797">MKRALKRGLFLLLVLAFAGGGLAAWWLTQPLALASPSVELSVEPGTSPREIAQGWVDAGVRAPPLLLYEWFRWSGQARKIRAGSYEIGPGTTPLALLNKMVRGDEAQATVRLIEGWTFRQFRAELAKAEALKPDTASMNDAEVMAALGSPGRSPEGWFFPDTYAYSKGASDLAVLQRAHRAMQRRLEAAWLERMPDTPLKSPEEALTLASIIEKETGQTADRGKVASVFVNRLRIGMPLQTDPTVIYGLGEAFDGNLRRRDLQADTPYNTYLRTGLTPTPISMPGKASLIAAVRPETSRALYFVARGDGSSQFSENLADHNRAVNRYQRGGGRGAAP</sequence>
<keyword evidence="9" id="KW-1185">Reference proteome</keyword>
<dbReference type="PANTHER" id="PTHR30518">
    <property type="entry name" value="ENDOLYTIC MUREIN TRANSGLYCOSYLASE"/>
    <property type="match status" value="1"/>
</dbReference>
<evidence type="ECO:0000313" key="8">
    <source>
        <dbReference type="EMBL" id="ABM94819.1"/>
    </source>
</evidence>
<evidence type="ECO:0000256" key="3">
    <source>
        <dbReference type="ARBA" id="ARBA00022989"/>
    </source>
</evidence>
<keyword evidence="5 7" id="KW-0456">Lyase</keyword>
<dbReference type="HAMAP" id="MF_02065">
    <property type="entry name" value="MltG"/>
    <property type="match status" value="1"/>
</dbReference>
<comment type="function">
    <text evidence="7">Functions as a peptidoglycan terminase that cleaves nascent peptidoglycan strands endolytically to terminate their elongation.</text>
</comment>
<organism evidence="8 9">
    <name type="scientific">Methylibium petroleiphilum (strain ATCC BAA-1232 / LMG 22953 / PM1)</name>
    <dbReference type="NCBI Taxonomy" id="420662"/>
    <lineage>
        <taxon>Bacteria</taxon>
        <taxon>Pseudomonadati</taxon>
        <taxon>Pseudomonadota</taxon>
        <taxon>Betaproteobacteria</taxon>
        <taxon>Burkholderiales</taxon>
        <taxon>Sphaerotilaceae</taxon>
        <taxon>Methylibium</taxon>
    </lineage>
</organism>
<dbReference type="eggNOG" id="COG1559">
    <property type="taxonomic scope" value="Bacteria"/>
</dbReference>
<accession>A2SGY0</accession>
<keyword evidence="6 7" id="KW-0961">Cell wall biogenesis/degradation</keyword>
<keyword evidence="3 7" id="KW-1133">Transmembrane helix</keyword>
<proteinExistence type="inferred from homology"/>
<name>A2SGY0_METPP</name>
<dbReference type="HOGENOM" id="CLU_025574_0_2_4"/>
<comment type="similarity">
    <text evidence="7">Belongs to the transglycosylase MltG family.</text>
</comment>
<comment type="catalytic activity">
    <reaction evidence="7">
        <text>a peptidoglycan chain = a peptidoglycan chain with N-acetyl-1,6-anhydromuramyl-[peptide] at the reducing end + a peptidoglycan chain with N-acetylglucosamine at the non-reducing end.</text>
        <dbReference type="EC" id="4.2.2.29"/>
    </reaction>
</comment>
<dbReference type="STRING" id="420662.Mpe_A1861"/>
<dbReference type="Proteomes" id="UP000000366">
    <property type="component" value="Chromosome"/>
</dbReference>
<dbReference type="InterPro" id="IPR003770">
    <property type="entry name" value="MLTG-like"/>
</dbReference>
<keyword evidence="1 7" id="KW-1003">Cell membrane</keyword>
<keyword evidence="2 7" id="KW-0812">Transmembrane</keyword>
<evidence type="ECO:0000256" key="5">
    <source>
        <dbReference type="ARBA" id="ARBA00023239"/>
    </source>
</evidence>